<dbReference type="GO" id="GO:0016829">
    <property type="term" value="F:lyase activity"/>
    <property type="evidence" value="ECO:0007669"/>
    <property type="project" value="UniProtKB-KW"/>
</dbReference>
<dbReference type="Gene3D" id="3.90.226.10">
    <property type="entry name" value="2-enoyl-CoA Hydratase, Chain A, domain 1"/>
    <property type="match status" value="1"/>
</dbReference>
<dbReference type="PANTHER" id="PTHR11941:SF133">
    <property type="entry name" value="1,2-EPOXYPHENYLACETYL-COA ISOMERASE"/>
    <property type="match status" value="1"/>
</dbReference>
<accession>A0A2A5AYY0</accession>
<gene>
    <name evidence="3" type="ORF">COA96_09535</name>
</gene>
<evidence type="ECO:0000256" key="2">
    <source>
        <dbReference type="ARBA" id="ARBA00023239"/>
    </source>
</evidence>
<reference evidence="4" key="1">
    <citation type="submission" date="2017-08" db="EMBL/GenBank/DDBJ databases">
        <title>A dynamic microbial community with high functional redundancy inhabits the cold, oxic subseafloor aquifer.</title>
        <authorList>
            <person name="Tully B.J."/>
            <person name="Wheat C.G."/>
            <person name="Glazer B.T."/>
            <person name="Huber J.A."/>
        </authorList>
    </citation>
    <scope>NUCLEOTIDE SEQUENCE [LARGE SCALE GENOMIC DNA]</scope>
</reference>
<evidence type="ECO:0000313" key="4">
    <source>
        <dbReference type="Proteomes" id="UP000218327"/>
    </source>
</evidence>
<dbReference type="GO" id="GO:0006635">
    <property type="term" value="P:fatty acid beta-oxidation"/>
    <property type="evidence" value="ECO:0007669"/>
    <property type="project" value="TreeGrafter"/>
</dbReference>
<protein>
    <submittedName>
        <fullName evidence="3">Enoyl-CoA hydratase</fullName>
    </submittedName>
</protein>
<dbReference type="PANTHER" id="PTHR11941">
    <property type="entry name" value="ENOYL-COA HYDRATASE-RELATED"/>
    <property type="match status" value="1"/>
</dbReference>
<comment type="caution">
    <text evidence="3">The sequence shown here is derived from an EMBL/GenBank/DDBJ whole genome shotgun (WGS) entry which is preliminary data.</text>
</comment>
<name>A0A2A5AYY0_9GAMM</name>
<dbReference type="Pfam" id="PF00378">
    <property type="entry name" value="ECH_1"/>
    <property type="match status" value="1"/>
</dbReference>
<sequence length="264" mass="28648">MSHLEVSKNNGVATLTMNRPEARNALSMEMRSLLCEALHDVELDSSVRCVVLNGAGDHFMAGGDVKGMGESIKKPSDEIRKEFLQRIHDLHPIMFAMRRMPKPIIASCKGAAAGAGVSMALACDLVIAADDAFFTLAYCKIGTSPDGSSSFHLPRAVGIKKAMEIALLGDRFDAQSAKVMGMINFVVASAELESETAKLANRLAKGPTHVYGNTKALFYRSLESEFESQLQAEAEYFADCASREDFKEGVTAFIEKRDPVFTGN</sequence>
<evidence type="ECO:0000256" key="1">
    <source>
        <dbReference type="ARBA" id="ARBA00005254"/>
    </source>
</evidence>
<dbReference type="InterPro" id="IPR001753">
    <property type="entry name" value="Enoyl-CoA_hydra/iso"/>
</dbReference>
<dbReference type="CDD" id="cd06558">
    <property type="entry name" value="crotonase-like"/>
    <property type="match status" value="1"/>
</dbReference>
<proteinExistence type="inferred from homology"/>
<dbReference type="AlphaFoldDB" id="A0A2A5AYY0"/>
<comment type="similarity">
    <text evidence="1">Belongs to the enoyl-CoA hydratase/isomerase family.</text>
</comment>
<dbReference type="Gene3D" id="1.10.12.10">
    <property type="entry name" value="Lyase 2-enoyl-coa Hydratase, Chain A, domain 2"/>
    <property type="match status" value="1"/>
</dbReference>
<dbReference type="InterPro" id="IPR014748">
    <property type="entry name" value="Enoyl-CoA_hydra_C"/>
</dbReference>
<dbReference type="InterPro" id="IPR029045">
    <property type="entry name" value="ClpP/crotonase-like_dom_sf"/>
</dbReference>
<dbReference type="Proteomes" id="UP000218327">
    <property type="component" value="Unassembled WGS sequence"/>
</dbReference>
<organism evidence="3 4">
    <name type="scientific">SAR86 cluster bacterium</name>
    <dbReference type="NCBI Taxonomy" id="2030880"/>
    <lineage>
        <taxon>Bacteria</taxon>
        <taxon>Pseudomonadati</taxon>
        <taxon>Pseudomonadota</taxon>
        <taxon>Gammaproteobacteria</taxon>
        <taxon>SAR86 cluster</taxon>
    </lineage>
</organism>
<evidence type="ECO:0000313" key="3">
    <source>
        <dbReference type="EMBL" id="PCJ24479.1"/>
    </source>
</evidence>
<keyword evidence="2" id="KW-0456">Lyase</keyword>
<dbReference type="EMBL" id="NVVJ01000026">
    <property type="protein sequence ID" value="PCJ24479.1"/>
    <property type="molecule type" value="Genomic_DNA"/>
</dbReference>
<dbReference type="SUPFAM" id="SSF52096">
    <property type="entry name" value="ClpP/crotonase"/>
    <property type="match status" value="1"/>
</dbReference>